<feature type="region of interest" description="Disordered" evidence="8">
    <location>
        <begin position="470"/>
        <end position="508"/>
    </location>
</feature>
<feature type="region of interest" description="Disordered" evidence="8">
    <location>
        <begin position="1063"/>
        <end position="1086"/>
    </location>
</feature>
<dbReference type="InterPro" id="IPR010402">
    <property type="entry name" value="CCT_domain"/>
</dbReference>
<dbReference type="Gene3D" id="3.40.50.2300">
    <property type="match status" value="1"/>
</dbReference>
<feature type="compositionally biased region" description="Basic and acidic residues" evidence="8">
    <location>
        <begin position="499"/>
        <end position="508"/>
    </location>
</feature>
<evidence type="ECO:0000256" key="6">
    <source>
        <dbReference type="PROSITE-ProRule" id="PRU00169"/>
    </source>
</evidence>
<comment type="caution">
    <text evidence="11">The sequence shown here is derived from an EMBL/GenBank/DDBJ whole genome shotgun (WGS) entry which is preliminary data.</text>
</comment>
<feature type="region of interest" description="Disordered" evidence="8">
    <location>
        <begin position="933"/>
        <end position="971"/>
    </location>
</feature>
<dbReference type="Pfam" id="PF06203">
    <property type="entry name" value="CCT"/>
    <property type="match status" value="1"/>
</dbReference>
<dbReference type="EMBL" id="JACMSC010000001">
    <property type="protein sequence ID" value="KAG6538194.1"/>
    <property type="molecule type" value="Genomic_DNA"/>
</dbReference>
<dbReference type="Proteomes" id="UP000734854">
    <property type="component" value="Unassembled WGS sequence"/>
</dbReference>
<comment type="caution">
    <text evidence="6">Lacks conserved residue(s) required for the propagation of feature annotation.</text>
</comment>
<keyword evidence="5 7" id="KW-0539">Nucleus</keyword>
<evidence type="ECO:0000256" key="4">
    <source>
        <dbReference type="ARBA" id="ARBA00023108"/>
    </source>
</evidence>
<evidence type="ECO:0000256" key="3">
    <source>
        <dbReference type="ARBA" id="ARBA00023012"/>
    </source>
</evidence>
<comment type="similarity">
    <text evidence="2">Belongs to the ARR-like family.</text>
</comment>
<dbReference type="SMART" id="SM00448">
    <property type="entry name" value="REC"/>
    <property type="match status" value="1"/>
</dbReference>
<dbReference type="PROSITE" id="PS51017">
    <property type="entry name" value="CCT"/>
    <property type="match status" value="1"/>
</dbReference>
<dbReference type="InterPro" id="IPR011006">
    <property type="entry name" value="CheY-like_superfamily"/>
</dbReference>
<keyword evidence="3" id="KW-0902">Two-component regulatory system</keyword>
<dbReference type="CDD" id="cd17582">
    <property type="entry name" value="psREC_PRR"/>
    <property type="match status" value="1"/>
</dbReference>
<dbReference type="GO" id="GO:0009736">
    <property type="term" value="P:cytokinin-activated signaling pathway"/>
    <property type="evidence" value="ECO:0007669"/>
    <property type="project" value="InterPro"/>
</dbReference>
<feature type="domain" description="CCT" evidence="10">
    <location>
        <begin position="1030"/>
        <end position="1072"/>
    </location>
</feature>
<feature type="compositionally biased region" description="Basic and acidic residues" evidence="8">
    <location>
        <begin position="962"/>
        <end position="971"/>
    </location>
</feature>
<protein>
    <submittedName>
        <fullName evidence="11">Uncharacterized protein</fullName>
    </submittedName>
</protein>
<dbReference type="InterPro" id="IPR001789">
    <property type="entry name" value="Sig_transdc_resp-reg_receiver"/>
</dbReference>
<reference evidence="11 12" key="1">
    <citation type="submission" date="2020-08" db="EMBL/GenBank/DDBJ databases">
        <title>Plant Genome Project.</title>
        <authorList>
            <person name="Zhang R.-G."/>
        </authorList>
    </citation>
    <scope>NUCLEOTIDE SEQUENCE [LARGE SCALE GENOMIC DNA]</scope>
    <source>
        <tissue evidence="11">Rhizome</tissue>
    </source>
</reference>
<keyword evidence="4" id="KW-0090">Biological rhythms</keyword>
<evidence type="ECO:0000259" key="9">
    <source>
        <dbReference type="PROSITE" id="PS50110"/>
    </source>
</evidence>
<dbReference type="PANTHER" id="PTHR43874">
    <property type="entry name" value="TWO-COMPONENT RESPONSE REGULATOR"/>
    <property type="match status" value="1"/>
</dbReference>
<dbReference type="AlphaFoldDB" id="A0A8J5I8E6"/>
<evidence type="ECO:0000256" key="8">
    <source>
        <dbReference type="SAM" id="MobiDB-lite"/>
    </source>
</evidence>
<comment type="subcellular location">
    <subcellularLocation>
        <location evidence="1 7">Nucleus</location>
    </subcellularLocation>
</comment>
<proteinExistence type="inferred from homology"/>
<dbReference type="GO" id="GO:0048511">
    <property type="term" value="P:rhythmic process"/>
    <property type="evidence" value="ECO:0007669"/>
    <property type="project" value="UniProtKB-KW"/>
</dbReference>
<evidence type="ECO:0000259" key="10">
    <source>
        <dbReference type="PROSITE" id="PS51017"/>
    </source>
</evidence>
<dbReference type="PROSITE" id="PS50110">
    <property type="entry name" value="RESPONSE_REGULATORY"/>
    <property type="match status" value="1"/>
</dbReference>
<dbReference type="GO" id="GO:0000160">
    <property type="term" value="P:phosphorelay signal transduction system"/>
    <property type="evidence" value="ECO:0007669"/>
    <property type="project" value="UniProtKB-KW"/>
</dbReference>
<organism evidence="11 12">
    <name type="scientific">Zingiber officinale</name>
    <name type="common">Ginger</name>
    <name type="synonym">Amomum zingiber</name>
    <dbReference type="NCBI Taxonomy" id="94328"/>
    <lineage>
        <taxon>Eukaryota</taxon>
        <taxon>Viridiplantae</taxon>
        <taxon>Streptophyta</taxon>
        <taxon>Embryophyta</taxon>
        <taxon>Tracheophyta</taxon>
        <taxon>Spermatophyta</taxon>
        <taxon>Magnoliopsida</taxon>
        <taxon>Liliopsida</taxon>
        <taxon>Zingiberales</taxon>
        <taxon>Zingiberaceae</taxon>
        <taxon>Zingiber</taxon>
    </lineage>
</organism>
<dbReference type="PANTHER" id="PTHR43874:SF146">
    <property type="entry name" value="TWO-COMPONENT RESPONSE REGULATOR-LIKE APRR9"/>
    <property type="match status" value="1"/>
</dbReference>
<feature type="region of interest" description="Disordered" evidence="8">
    <location>
        <begin position="1"/>
        <end position="30"/>
    </location>
</feature>
<dbReference type="InterPro" id="IPR045279">
    <property type="entry name" value="ARR-like"/>
</dbReference>
<sequence>MGSGEKRRKVAEAHAVVESRDWEEEEERKEEKGLDEVRWEKFFPRMPVRVLLVEGDDSTRQIIAALLRKCSYIVATASDGLKAWDTLQEKPQNIDLVLTEVDLPSISGFGLLTMIMDHDPCKNIPVIMMSSHDCMGIVFKCMLKGAADFLIKPIRKNELRNLWQHVWRRQIVNGAGEIHEIQNNCEVKHNQKSHYGKMEDSVECVAIRQANAECSEQGSDAHSSCTRYDMEAQSEHKKIELKLPIAPGATMDQSGQAIQMRNVFNNESSAKVNTTVEMEVIQKGRLDCNNIDNETYGQKLHQDRTSKDDVELVRDCTWKSNFVPQLELFLTQNKGPFSEKQECDKSSAWNHSSLSAFSLVCCRYNSKTVIPTMLQQKSLGYESSRLKPVDPSKIQGIRINVEEINSAFGGSKVQDGRAVQCTPIQVTPFSLPIGDGSLGFECTSTVMQQMSHPQSGQSFWDPTTASIWQEAAKQPHSSHRPDQENLDVADGRSSSYSSAEKDDKTTALDERRHVTAAAGESGGSSNCNSSNLSGTNVFWPMAMTGNDEGKIASDGTKPADCHGLTQRELALNKFRLKRKERCFEKKVQMQNLTVRLNHFLFSSLFETITVNLEIFHRFATRAENYSQNSLLDNFAIEQEKLITVERDKTVIPTMLQQKSLGYESSRLKPVDPSKIQGIRINVEEINSAFGGSKVQDGRAVQCTPIQVTPFSLPIGDGSLGFECTSTVMQQMLHPLSGQSFWDPTTASIWQEAAKQPHSSHRPDQENLDVADGSLPEQKITRRTASKSEGAVRSTRKAQSSTSISRCVFIVIQLLDNFATYSRVCCRYNSKTVIPTMLQQKSLGYESSRLKPVDPSKIQGIRINVEEINSAFGGSKVQDGRAVQCTPIQVTPFSLPIGDGSLGFECTSTVMQQMLHPLSGQSFWDPTTASIWQEAAKQPHSSHRPDQENLDVADGRSSSYSSAEKDDKTTALDERRHVTAAAGESGGSSNCNSSNLSGTNVFWPMAMTGNDEGKIASDGTKPADCHGLTQRELALNKFRLKRKERCFEKKVRYQSRKLLAEQRPRVKGQFVRQEKLNPRPALAGAFS</sequence>
<accession>A0A8J5I8E6</accession>
<feature type="compositionally biased region" description="Basic and acidic residues" evidence="8">
    <location>
        <begin position="10"/>
        <end position="20"/>
    </location>
</feature>
<keyword evidence="12" id="KW-1185">Reference proteome</keyword>
<evidence type="ECO:0000256" key="5">
    <source>
        <dbReference type="ARBA" id="ARBA00023242"/>
    </source>
</evidence>
<evidence type="ECO:0000313" key="12">
    <source>
        <dbReference type="Proteomes" id="UP000734854"/>
    </source>
</evidence>
<gene>
    <name evidence="11" type="ORF">ZIOFF_003306</name>
</gene>
<dbReference type="GO" id="GO:0005634">
    <property type="term" value="C:nucleus"/>
    <property type="evidence" value="ECO:0007669"/>
    <property type="project" value="UniProtKB-SubCell"/>
</dbReference>
<evidence type="ECO:0000256" key="7">
    <source>
        <dbReference type="PROSITE-ProRule" id="PRU00357"/>
    </source>
</evidence>
<dbReference type="Pfam" id="PF00072">
    <property type="entry name" value="Response_reg"/>
    <property type="match status" value="1"/>
</dbReference>
<name>A0A8J5I8E6_ZINOF</name>
<evidence type="ECO:0000313" key="11">
    <source>
        <dbReference type="EMBL" id="KAG6538194.1"/>
    </source>
</evidence>
<feature type="domain" description="Response regulatory" evidence="9">
    <location>
        <begin position="49"/>
        <end position="167"/>
    </location>
</feature>
<evidence type="ECO:0000256" key="1">
    <source>
        <dbReference type="ARBA" id="ARBA00004123"/>
    </source>
</evidence>
<dbReference type="SUPFAM" id="SSF52172">
    <property type="entry name" value="CheY-like"/>
    <property type="match status" value="1"/>
</dbReference>
<evidence type="ECO:0000256" key="2">
    <source>
        <dbReference type="ARBA" id="ARBA00010330"/>
    </source>
</evidence>